<dbReference type="PANTHER" id="PTHR33747">
    <property type="entry name" value="UPF0225 PROTEIN SCO1677"/>
    <property type="match status" value="1"/>
</dbReference>
<dbReference type="SUPFAM" id="SSF101327">
    <property type="entry name" value="YgfB-like"/>
    <property type="match status" value="1"/>
</dbReference>
<reference evidence="2" key="1">
    <citation type="submission" date="2016-01" db="EMBL/GenBank/DDBJ databases">
        <title>Draft genome of Chromobacterium sp. F49.</title>
        <authorList>
            <person name="Hong K.W."/>
        </authorList>
    </citation>
    <scope>NUCLEOTIDE SEQUENCE [LARGE SCALE GENOMIC DNA]</scope>
    <source>
        <strain evidence="2">CN10</strain>
    </source>
</reference>
<evidence type="ECO:0000313" key="2">
    <source>
        <dbReference type="Proteomes" id="UP000076625"/>
    </source>
</evidence>
<dbReference type="Proteomes" id="UP000076625">
    <property type="component" value="Unassembled WGS sequence"/>
</dbReference>
<proteinExistence type="predicted"/>
<dbReference type="NCBIfam" id="TIGR02292">
    <property type="entry name" value="ygfB_yecA"/>
    <property type="match status" value="1"/>
</dbReference>
<dbReference type="SUPFAM" id="SSF103642">
    <property type="entry name" value="Sec-C motif"/>
    <property type="match status" value="1"/>
</dbReference>
<dbReference type="EMBL" id="LQQU01000058">
    <property type="protein sequence ID" value="KZE25911.1"/>
    <property type="molecule type" value="Genomic_DNA"/>
</dbReference>
<evidence type="ECO:0008006" key="3">
    <source>
        <dbReference type="Google" id="ProtNLM"/>
    </source>
</evidence>
<dbReference type="Pfam" id="PF02810">
    <property type="entry name" value="SEC-C"/>
    <property type="match status" value="1"/>
</dbReference>
<dbReference type="Gene3D" id="3.10.450.50">
    <property type="match status" value="1"/>
</dbReference>
<comment type="caution">
    <text evidence="1">The sequence shown here is derived from an EMBL/GenBank/DDBJ whole genome shotgun (WGS) entry which is preliminary data.</text>
</comment>
<dbReference type="InterPro" id="IPR011978">
    <property type="entry name" value="YgfB-like"/>
</dbReference>
<accession>A0A165EM49</accession>
<dbReference type="RefSeq" id="WP_066614347.1">
    <property type="nucleotide sequence ID" value="NZ_LQQU01000058.1"/>
</dbReference>
<dbReference type="OrthoDB" id="570299at2"/>
<dbReference type="PANTHER" id="PTHR33747:SF1">
    <property type="entry name" value="ADENYLATE CYCLASE-ASSOCIATED CAP C-TERMINAL DOMAIN-CONTAINING PROTEIN"/>
    <property type="match status" value="1"/>
</dbReference>
<keyword evidence="2" id="KW-1185">Reference proteome</keyword>
<dbReference type="Pfam" id="PF03695">
    <property type="entry name" value="UPF0149"/>
    <property type="match status" value="1"/>
</dbReference>
<protein>
    <recommendedName>
        <fullName evidence="3">YecA family protein</fullName>
    </recommendedName>
</protein>
<name>A0A165EM49_9NEIS</name>
<gene>
    <name evidence="1" type="ORF">AVW16_02480</name>
</gene>
<dbReference type="InterPro" id="IPR004027">
    <property type="entry name" value="SEC_C_motif"/>
</dbReference>
<evidence type="ECO:0000313" key="1">
    <source>
        <dbReference type="EMBL" id="KZE25911.1"/>
    </source>
</evidence>
<organism evidence="1 2">
    <name type="scientific">Crenobacter luteus</name>
    <dbReference type="NCBI Taxonomy" id="1452487"/>
    <lineage>
        <taxon>Bacteria</taxon>
        <taxon>Pseudomonadati</taxon>
        <taxon>Pseudomonadota</taxon>
        <taxon>Betaproteobacteria</taxon>
        <taxon>Neisseriales</taxon>
        <taxon>Neisseriaceae</taxon>
        <taxon>Crenobacter</taxon>
    </lineage>
</organism>
<dbReference type="InterPro" id="IPR036255">
    <property type="entry name" value="YgfB-like_sf"/>
</dbReference>
<dbReference type="AlphaFoldDB" id="A0A165EM49"/>
<sequence>MSAQALTDAEFTRLESLLAPLAATTDTMRLDEVQGFFAAIASGPDRLETAEWIDDVLGESPAFDDDAARAEVVALLEKLYAATADALAAGEVPELILYAEEDGDEADYWPWCNAYLYALDVVETDWFEAADDEGFEDLLYPLMALGGIFDEEEGEALVEFSDDELEGFKDELPDAVLAVYNYWRAKVNAPTTARRDAPKVGRNDPCPCGSGKKYKQCCGKE</sequence>
<dbReference type="STRING" id="1452487.AVW16_02480"/>